<dbReference type="EMBL" id="JAPFFJ010000013">
    <property type="protein sequence ID" value="KAJ6412541.1"/>
    <property type="molecule type" value="Genomic_DNA"/>
</dbReference>
<keyword evidence="2" id="KW-1133">Transmembrane helix</keyword>
<evidence type="ECO:0000313" key="3">
    <source>
        <dbReference type="EMBL" id="KAJ6412541.1"/>
    </source>
</evidence>
<evidence type="ECO:0000256" key="2">
    <source>
        <dbReference type="SAM" id="Phobius"/>
    </source>
</evidence>
<dbReference type="PANTHER" id="PTHR42861">
    <property type="entry name" value="CALCIUM-TRANSPORTING ATPASE"/>
    <property type="match status" value="1"/>
</dbReference>
<reference evidence="3 4" key="1">
    <citation type="journal article" date="2023" name="Int. J. Mol. Sci.">
        <title>De Novo Assembly and Annotation of 11 Diverse Shrub Willow (Salix) Genomes Reveals Novel Gene Organization in Sex-Linked Regions.</title>
        <authorList>
            <person name="Hyden B."/>
            <person name="Feng K."/>
            <person name="Yates T.B."/>
            <person name="Jawdy S."/>
            <person name="Cereghino C."/>
            <person name="Smart L.B."/>
            <person name="Muchero W."/>
        </authorList>
    </citation>
    <scope>NUCLEOTIDE SEQUENCE [LARGE SCALE GENOMIC DNA]</scope>
    <source>
        <tissue evidence="3">Shoot tip</tissue>
    </source>
</reference>
<keyword evidence="2" id="KW-0472">Membrane</keyword>
<feature type="transmembrane region" description="Helical" evidence="2">
    <location>
        <begin position="35"/>
        <end position="56"/>
    </location>
</feature>
<protein>
    <submittedName>
        <fullName evidence="3">Uncharacterized protein</fullName>
    </submittedName>
</protein>
<dbReference type="SUPFAM" id="SSF81665">
    <property type="entry name" value="Calcium ATPase, transmembrane domain M"/>
    <property type="match status" value="1"/>
</dbReference>
<dbReference type="Proteomes" id="UP001162972">
    <property type="component" value="Chromosome 5"/>
</dbReference>
<gene>
    <name evidence="3" type="ORF">OIU84_005570</name>
</gene>
<name>A0AAD6P1E4_9ROSI</name>
<dbReference type="Gene3D" id="1.20.1110.10">
    <property type="entry name" value="Calcium-transporting ATPase, transmembrane domain"/>
    <property type="match status" value="1"/>
</dbReference>
<keyword evidence="1" id="KW-0460">Magnesium</keyword>
<evidence type="ECO:0000256" key="1">
    <source>
        <dbReference type="ARBA" id="ARBA00022842"/>
    </source>
</evidence>
<evidence type="ECO:0000313" key="4">
    <source>
        <dbReference type="Proteomes" id="UP001162972"/>
    </source>
</evidence>
<feature type="transmembrane region" description="Helical" evidence="2">
    <location>
        <begin position="126"/>
        <end position="145"/>
    </location>
</feature>
<sequence length="189" mass="21666">MALIIAMLNDGTIMTISKDKAKPSPLPDSWKLKGIFATGVILGTYLALMTVVFFWIGQSSDELSRGWSYVERLGIYIMIDRLRPATTGELFRTFRSRFLQIATIIAVYASWGFARIHGIGQGWAGVIWHYSIIFYIPLDFLKFTFRYALSGKFHLETFFPYADQRIVHGLHPPEESELFHVSEAFDFHC</sequence>
<proteinExistence type="predicted"/>
<dbReference type="InterPro" id="IPR023298">
    <property type="entry name" value="ATPase_P-typ_TM_dom_sf"/>
</dbReference>
<feature type="transmembrane region" description="Helical" evidence="2">
    <location>
        <begin position="98"/>
        <end position="114"/>
    </location>
</feature>
<comment type="caution">
    <text evidence="3">The sequence shown here is derived from an EMBL/GenBank/DDBJ whole genome shotgun (WGS) entry which is preliminary data.</text>
</comment>
<keyword evidence="2" id="KW-0812">Transmembrane</keyword>
<accession>A0AAD6P1E4</accession>
<keyword evidence="4" id="KW-1185">Reference proteome</keyword>
<dbReference type="AlphaFoldDB" id="A0AAD6P1E4"/>
<organism evidence="3 4">
    <name type="scientific">Salix udensis</name>
    <dbReference type="NCBI Taxonomy" id="889485"/>
    <lineage>
        <taxon>Eukaryota</taxon>
        <taxon>Viridiplantae</taxon>
        <taxon>Streptophyta</taxon>
        <taxon>Embryophyta</taxon>
        <taxon>Tracheophyta</taxon>
        <taxon>Spermatophyta</taxon>
        <taxon>Magnoliopsida</taxon>
        <taxon>eudicotyledons</taxon>
        <taxon>Gunneridae</taxon>
        <taxon>Pentapetalae</taxon>
        <taxon>rosids</taxon>
        <taxon>fabids</taxon>
        <taxon>Malpighiales</taxon>
        <taxon>Salicaceae</taxon>
        <taxon>Saliceae</taxon>
        <taxon>Salix</taxon>
    </lineage>
</organism>